<dbReference type="HOGENOM" id="CLU_033090_3_1_1"/>
<keyword evidence="2" id="KW-1185">Reference proteome</keyword>
<dbReference type="PANTHER" id="PTHR33069">
    <property type="entry name" value="CHROMOSOME 7, WHOLE GENOME SHOTGUN SEQUENCE-RELATED"/>
    <property type="match status" value="1"/>
</dbReference>
<dbReference type="EMBL" id="DS178262">
    <property type="protein sequence ID" value="EFP74657.2"/>
    <property type="molecule type" value="Genomic_DNA"/>
</dbReference>
<organism evidence="1 2">
    <name type="scientific">Puccinia graminis f. sp. tritici (strain CRL 75-36-700-3 / race SCCL)</name>
    <name type="common">Black stem rust fungus</name>
    <dbReference type="NCBI Taxonomy" id="418459"/>
    <lineage>
        <taxon>Eukaryota</taxon>
        <taxon>Fungi</taxon>
        <taxon>Dikarya</taxon>
        <taxon>Basidiomycota</taxon>
        <taxon>Pucciniomycotina</taxon>
        <taxon>Pucciniomycetes</taxon>
        <taxon>Pucciniales</taxon>
        <taxon>Pucciniaceae</taxon>
        <taxon>Puccinia</taxon>
    </lineage>
</organism>
<dbReference type="AlphaFoldDB" id="E3JQC8"/>
<dbReference type="InParanoid" id="E3JQC8"/>
<dbReference type="OrthoDB" id="2500007at2759"/>
<reference evidence="2" key="2">
    <citation type="journal article" date="2011" name="Proc. Natl. Acad. Sci. U.S.A.">
        <title>Obligate biotrophy features unraveled by the genomic analysis of rust fungi.</title>
        <authorList>
            <person name="Duplessis S."/>
            <person name="Cuomo C.A."/>
            <person name="Lin Y.-C."/>
            <person name="Aerts A."/>
            <person name="Tisserant E."/>
            <person name="Veneault-Fourrey C."/>
            <person name="Joly D.L."/>
            <person name="Hacquard S."/>
            <person name="Amselem J."/>
            <person name="Cantarel B.L."/>
            <person name="Chiu R."/>
            <person name="Coutinho P.M."/>
            <person name="Feau N."/>
            <person name="Field M."/>
            <person name="Frey P."/>
            <person name="Gelhaye E."/>
            <person name="Goldberg J."/>
            <person name="Grabherr M.G."/>
            <person name="Kodira C.D."/>
            <person name="Kohler A."/>
            <person name="Kuees U."/>
            <person name="Lindquist E.A."/>
            <person name="Lucas S.M."/>
            <person name="Mago R."/>
            <person name="Mauceli E."/>
            <person name="Morin E."/>
            <person name="Murat C."/>
            <person name="Pangilinan J.L."/>
            <person name="Park R."/>
            <person name="Pearson M."/>
            <person name="Quesneville H."/>
            <person name="Rouhier N."/>
            <person name="Sakthikumar S."/>
            <person name="Salamov A.A."/>
            <person name="Schmutz J."/>
            <person name="Selles B."/>
            <person name="Shapiro H."/>
            <person name="Tanguay P."/>
            <person name="Tuskan G.A."/>
            <person name="Henrissat B."/>
            <person name="Van de Peer Y."/>
            <person name="Rouze P."/>
            <person name="Ellis J.G."/>
            <person name="Dodds P.N."/>
            <person name="Schein J.E."/>
            <person name="Zhong S."/>
            <person name="Hamelin R.C."/>
            <person name="Grigoriev I.V."/>
            <person name="Szabo L.J."/>
            <person name="Martin F."/>
        </authorList>
    </citation>
    <scope>NUCLEOTIDE SEQUENCE [LARGE SCALE GENOMIC DNA]</scope>
    <source>
        <strain evidence="2">CRL 75-36-700-3 / race SCCL</strain>
    </source>
</reference>
<dbReference type="RefSeq" id="XP_003307663.2">
    <property type="nucleotide sequence ID" value="XM_003307615.2"/>
</dbReference>
<evidence type="ECO:0000313" key="1">
    <source>
        <dbReference type="EMBL" id="EFP74657.2"/>
    </source>
</evidence>
<evidence type="ECO:0000313" key="2">
    <source>
        <dbReference type="Proteomes" id="UP000008783"/>
    </source>
</evidence>
<dbReference type="STRING" id="418459.E3JQC8"/>
<gene>
    <name evidence="1" type="ORF">PGTG_00613</name>
</gene>
<reference key="1">
    <citation type="submission" date="2007-01" db="EMBL/GenBank/DDBJ databases">
        <title>The Genome Sequence of Puccinia graminis f. sp. tritici Strain CRL 75-36-700-3.</title>
        <authorList>
            <consortium name="The Broad Institute Genome Sequencing Platform"/>
            <person name="Birren B."/>
            <person name="Lander E."/>
            <person name="Galagan J."/>
            <person name="Nusbaum C."/>
            <person name="Devon K."/>
            <person name="Cuomo C."/>
            <person name="Jaffe D."/>
            <person name="Butler J."/>
            <person name="Alvarez P."/>
            <person name="Gnerre S."/>
            <person name="Grabherr M."/>
            <person name="Mauceli E."/>
            <person name="Brockman W."/>
            <person name="Young S."/>
            <person name="LaButti K."/>
            <person name="Sykes S."/>
            <person name="DeCaprio D."/>
            <person name="Crawford M."/>
            <person name="Koehrsen M."/>
            <person name="Engels R."/>
            <person name="Montgomery P."/>
            <person name="Pearson M."/>
            <person name="Howarth C."/>
            <person name="Larson L."/>
            <person name="White J."/>
            <person name="Zeng Q."/>
            <person name="Kodira C."/>
            <person name="Yandava C."/>
            <person name="Alvarado L."/>
            <person name="O'Leary S."/>
            <person name="Szabo L."/>
            <person name="Dean R."/>
            <person name="Schein J."/>
        </authorList>
    </citation>
    <scope>NUCLEOTIDE SEQUENCE</scope>
    <source>
        <strain>CRL 75-36-700-3</strain>
    </source>
</reference>
<dbReference type="GeneID" id="10527525"/>
<sequence>MQSSLSDTVEEILSALDCIFPEQVILPNQMNDQHLKEIKNYRLYGLHSCIEELLSDIGYFCHFCIQLILELGYSTTKAATNGVEWPKQRLLDSMSDCESLFKSANMWLEGSEWETVLLGWALYIDGLDDVLKLVVLQTNPTDNLEEKLGLPRVLERNLPLIRLLIPIVKLSRVFFRRFFKFGSHGQPLPPFTEMCSRQLHSLHSLPVSVADRLNILHTMLTNSSIYGEDFIESFVERVRSLLGLFQSSFLDLILGIIPPDNDNYKACFFTWNTQLIIATQNIIELALSYSDNPTYV</sequence>
<dbReference type="KEGG" id="pgr:PGTG_00613"/>
<dbReference type="VEuPathDB" id="FungiDB:PGTG_00613"/>
<dbReference type="PANTHER" id="PTHR33069:SF3">
    <property type="entry name" value="DYNEIN HEAVY CHAIN TAIL DOMAIN-CONTAINING PROTEIN"/>
    <property type="match status" value="1"/>
</dbReference>
<name>E3JQC8_PUCGT</name>
<proteinExistence type="predicted"/>
<dbReference type="Proteomes" id="UP000008783">
    <property type="component" value="Unassembled WGS sequence"/>
</dbReference>
<accession>E3JQC8</accession>
<protein>
    <submittedName>
        <fullName evidence="1">Uncharacterized protein</fullName>
    </submittedName>
</protein>